<proteinExistence type="predicted"/>
<evidence type="ECO:0000313" key="2">
    <source>
        <dbReference type="Proteomes" id="UP000076852"/>
    </source>
</evidence>
<dbReference type="InterPro" id="IPR036388">
    <property type="entry name" value="WH-like_DNA-bd_sf"/>
</dbReference>
<dbReference type="InterPro" id="IPR036390">
    <property type="entry name" value="WH_DNA-bd_sf"/>
</dbReference>
<dbReference type="RefSeq" id="WP_063500920.1">
    <property type="nucleotide sequence ID" value="NZ_CP014580.1"/>
</dbReference>
<sequence length="498" mass="56737">MASSIERRVTPLQYALDLFVEMAPTRGSINEAVSDKDIGYQKNRVFARIIGLGLSARRFVDAAYFIVAQEPEIQEAYDVTLSFFKWLMRYDSKNKKHFSSVIRSVKSSMLEVTSAPVLSVDSAGRMVEESVESSEEKGRAVDDEADDHDLVVENEDGDWLELIGRVSVRNGRIRFRVPVELQRLIKDPENSYWTSLLITSRFTLIYARAIYDHVLPFVPNAVTEWLPLDLVRNLPGKSWANNAEFKYFKRDYLEPAVSQINELSDIELSYETRVGTPGSRKKDQIRFRLKRKEAAVASKADMLNSVALFMTLQNEFALSEKQFETIAQNRAMWTDERIQQAIEYTRWRIRQGDKIKTAAGYMMKALSDNYRVSEADKQVELIQAQLVDAATVQQESNSDIQKAVAANLAAANAAAEQRRHEEIRLAREYFDTADKKKREDLVRKFVASSTMGLRAIERQMLKPAQVTEANILTFPDIANTFGSFVAGELRKAARGQRK</sequence>
<gene>
    <name evidence="1" type="ORF">AYM40_35570</name>
</gene>
<dbReference type="EMBL" id="CP014580">
    <property type="protein sequence ID" value="ANB77706.1"/>
    <property type="molecule type" value="Genomic_DNA"/>
</dbReference>
<dbReference type="OrthoDB" id="8950340at2"/>
<dbReference type="KEGG" id="buz:AYM40_35570"/>
<dbReference type="Gene3D" id="1.10.10.10">
    <property type="entry name" value="Winged helix-like DNA-binding domain superfamily/Winged helix DNA-binding domain"/>
    <property type="match status" value="1"/>
</dbReference>
<dbReference type="SUPFAM" id="SSF46785">
    <property type="entry name" value="Winged helix' DNA-binding domain"/>
    <property type="match status" value="1"/>
</dbReference>
<dbReference type="AlphaFoldDB" id="A0A160FX05"/>
<keyword evidence="2" id="KW-1185">Reference proteome</keyword>
<accession>A0A160FX05</accession>
<evidence type="ECO:0000313" key="1">
    <source>
        <dbReference type="EMBL" id="ANB77706.1"/>
    </source>
</evidence>
<keyword evidence="1" id="KW-0614">Plasmid</keyword>
<geneLocation type="plasmid" evidence="2">
    <name>polga1</name>
</geneLocation>
<dbReference type="Proteomes" id="UP000076852">
    <property type="component" value="Plasmid pOLGA1"/>
</dbReference>
<dbReference type="Pfam" id="PF21205">
    <property type="entry name" value="Rep3_C"/>
    <property type="match status" value="1"/>
</dbReference>
<organism evidence="1 2">
    <name type="scientific">Paraburkholderia phytofirmans OLGA172</name>
    <dbReference type="NCBI Taxonomy" id="1417228"/>
    <lineage>
        <taxon>Bacteria</taxon>
        <taxon>Pseudomonadati</taxon>
        <taxon>Pseudomonadota</taxon>
        <taxon>Betaproteobacteria</taxon>
        <taxon>Burkholderiales</taxon>
        <taxon>Burkholderiaceae</taxon>
        <taxon>Paraburkholderia</taxon>
    </lineage>
</organism>
<name>A0A160FX05_9BURK</name>
<reference evidence="1 2" key="1">
    <citation type="journal article" date="2016" name="Gene">
        <title>PacBio SMRT assembly of a complex multi-replicon genome reveals chlorocatechol degradative operon in a region of genome plasticity.</title>
        <authorList>
            <person name="Ricker N."/>
            <person name="Shen S.Y."/>
            <person name="Goordial J."/>
            <person name="Jin S."/>
            <person name="Fulthorpe R.R."/>
        </authorList>
    </citation>
    <scope>NUCLEOTIDE SEQUENCE [LARGE SCALE GENOMIC DNA]</scope>
    <source>
        <strain evidence="1 2">OLGA172</strain>
        <plasmid evidence="2">polga1</plasmid>
    </source>
</reference>
<protein>
    <submittedName>
        <fullName evidence="1">Initiator Replication protein</fullName>
    </submittedName>
</protein>